<sequence length="98" mass="11380">MTLALTQSDFRANLKKYLDQVNDDDETVYVARSNSRAVAIVSQEKMDWLERALKAKEGSLEYAIARDQLIKRNVLPDDEIVKSDDNYWGQFKHDETKI</sequence>
<dbReference type="EMBL" id="JBHTLH010000015">
    <property type="protein sequence ID" value="MFD1124812.1"/>
    <property type="molecule type" value="Genomic_DNA"/>
</dbReference>
<dbReference type="InterPro" id="IPR006442">
    <property type="entry name" value="Antitoxin_Phd/YefM"/>
</dbReference>
<dbReference type="InterPro" id="IPR036165">
    <property type="entry name" value="YefM-like_sf"/>
</dbReference>
<evidence type="ECO:0000256" key="2">
    <source>
        <dbReference type="RuleBase" id="RU362080"/>
    </source>
</evidence>
<proteinExistence type="inferred from homology"/>
<evidence type="ECO:0000313" key="4">
    <source>
        <dbReference type="Proteomes" id="UP001597156"/>
    </source>
</evidence>
<dbReference type="Proteomes" id="UP001597156">
    <property type="component" value="Unassembled WGS sequence"/>
</dbReference>
<accession>A0ABW3PH83</accession>
<dbReference type="Pfam" id="PF02604">
    <property type="entry name" value="PhdYeFM_antitox"/>
    <property type="match status" value="1"/>
</dbReference>
<protein>
    <recommendedName>
        <fullName evidence="2">Antitoxin</fullName>
    </recommendedName>
</protein>
<name>A0ABW3PH83_9LACO</name>
<evidence type="ECO:0000256" key="1">
    <source>
        <dbReference type="ARBA" id="ARBA00009981"/>
    </source>
</evidence>
<comment type="function">
    <text evidence="2">Antitoxin component of a type II toxin-antitoxin (TA) system.</text>
</comment>
<dbReference type="RefSeq" id="WP_121977587.1">
    <property type="nucleotide sequence ID" value="NZ_JBHTLH010000015.1"/>
</dbReference>
<dbReference type="NCBIfam" id="TIGR01552">
    <property type="entry name" value="phd_fam"/>
    <property type="match status" value="1"/>
</dbReference>
<comment type="similarity">
    <text evidence="1 2">Belongs to the phD/YefM antitoxin family.</text>
</comment>
<keyword evidence="4" id="KW-1185">Reference proteome</keyword>
<organism evidence="3 4">
    <name type="scientific">Lentilactobacillus raoultii</name>
    <dbReference type="NCBI Taxonomy" id="1987503"/>
    <lineage>
        <taxon>Bacteria</taxon>
        <taxon>Bacillati</taxon>
        <taxon>Bacillota</taxon>
        <taxon>Bacilli</taxon>
        <taxon>Lactobacillales</taxon>
        <taxon>Lactobacillaceae</taxon>
        <taxon>Lentilactobacillus</taxon>
    </lineage>
</organism>
<gene>
    <name evidence="3" type="ORF">ACFQ22_05455</name>
</gene>
<evidence type="ECO:0000313" key="3">
    <source>
        <dbReference type="EMBL" id="MFD1124812.1"/>
    </source>
</evidence>
<dbReference type="Gene3D" id="3.40.1620.10">
    <property type="entry name" value="YefM-like domain"/>
    <property type="match status" value="1"/>
</dbReference>
<dbReference type="SUPFAM" id="SSF143120">
    <property type="entry name" value="YefM-like"/>
    <property type="match status" value="1"/>
</dbReference>
<reference evidence="4" key="1">
    <citation type="journal article" date="2019" name="Int. J. Syst. Evol. Microbiol.">
        <title>The Global Catalogue of Microorganisms (GCM) 10K type strain sequencing project: providing services to taxonomists for standard genome sequencing and annotation.</title>
        <authorList>
            <consortium name="The Broad Institute Genomics Platform"/>
            <consortium name="The Broad Institute Genome Sequencing Center for Infectious Disease"/>
            <person name="Wu L."/>
            <person name="Ma J."/>
        </authorList>
    </citation>
    <scope>NUCLEOTIDE SEQUENCE [LARGE SCALE GENOMIC DNA]</scope>
    <source>
        <strain evidence="4">CCUG 71848</strain>
    </source>
</reference>
<comment type="caution">
    <text evidence="3">The sequence shown here is derived from an EMBL/GenBank/DDBJ whole genome shotgun (WGS) entry which is preliminary data.</text>
</comment>